<dbReference type="Pfam" id="PF17917">
    <property type="entry name" value="RT_RNaseH"/>
    <property type="match status" value="1"/>
</dbReference>
<organism evidence="8 9">
    <name type="scientific">Conger conger</name>
    <name type="common">Conger eel</name>
    <name type="synonym">Muraena conger</name>
    <dbReference type="NCBI Taxonomy" id="82655"/>
    <lineage>
        <taxon>Eukaryota</taxon>
        <taxon>Metazoa</taxon>
        <taxon>Chordata</taxon>
        <taxon>Craniata</taxon>
        <taxon>Vertebrata</taxon>
        <taxon>Euteleostomi</taxon>
        <taxon>Actinopterygii</taxon>
        <taxon>Neopterygii</taxon>
        <taxon>Teleostei</taxon>
        <taxon>Anguilliformes</taxon>
        <taxon>Congridae</taxon>
        <taxon>Conger</taxon>
    </lineage>
</organism>
<evidence type="ECO:0000313" key="9">
    <source>
        <dbReference type="Proteomes" id="UP001152803"/>
    </source>
</evidence>
<keyword evidence="1" id="KW-0808">Transferase</keyword>
<comment type="caution">
    <text evidence="8">The sequence shown here is derived from an EMBL/GenBank/DDBJ whole genome shotgun (WGS) entry which is preliminary data.</text>
</comment>
<evidence type="ECO:0000259" key="7">
    <source>
        <dbReference type="Pfam" id="PF17917"/>
    </source>
</evidence>
<dbReference type="InterPro" id="IPR043502">
    <property type="entry name" value="DNA/RNA_pol_sf"/>
</dbReference>
<keyword evidence="3" id="KW-0540">Nuclease</keyword>
<dbReference type="CDD" id="cd09274">
    <property type="entry name" value="RNase_HI_RT_Ty3"/>
    <property type="match status" value="1"/>
</dbReference>
<keyword evidence="6" id="KW-0695">RNA-directed DNA polymerase</keyword>
<dbReference type="GO" id="GO:0003964">
    <property type="term" value="F:RNA-directed DNA polymerase activity"/>
    <property type="evidence" value="ECO:0007669"/>
    <property type="project" value="UniProtKB-KW"/>
</dbReference>
<proteinExistence type="predicted"/>
<keyword evidence="5" id="KW-0378">Hydrolase</keyword>
<dbReference type="AlphaFoldDB" id="A0A9Q1CVK8"/>
<reference evidence="8" key="1">
    <citation type="journal article" date="2023" name="Science">
        <title>Genome structures resolve the early diversification of teleost fishes.</title>
        <authorList>
            <person name="Parey E."/>
            <person name="Louis A."/>
            <person name="Montfort J."/>
            <person name="Bouchez O."/>
            <person name="Roques C."/>
            <person name="Iampietro C."/>
            <person name="Lluch J."/>
            <person name="Castinel A."/>
            <person name="Donnadieu C."/>
            <person name="Desvignes T."/>
            <person name="Floi Bucao C."/>
            <person name="Jouanno E."/>
            <person name="Wen M."/>
            <person name="Mejri S."/>
            <person name="Dirks R."/>
            <person name="Jansen H."/>
            <person name="Henkel C."/>
            <person name="Chen W.J."/>
            <person name="Zahm M."/>
            <person name="Cabau C."/>
            <person name="Klopp C."/>
            <person name="Thompson A.W."/>
            <person name="Robinson-Rechavi M."/>
            <person name="Braasch I."/>
            <person name="Lecointre G."/>
            <person name="Bobe J."/>
            <person name="Postlethwait J.H."/>
            <person name="Berthelot C."/>
            <person name="Roest Crollius H."/>
            <person name="Guiguen Y."/>
        </authorList>
    </citation>
    <scope>NUCLEOTIDE SEQUENCE</scope>
    <source>
        <strain evidence="8">Concon-B</strain>
    </source>
</reference>
<dbReference type="PANTHER" id="PTHR37984:SF5">
    <property type="entry name" value="PROTEIN NYNRIN-LIKE"/>
    <property type="match status" value="1"/>
</dbReference>
<keyword evidence="9" id="KW-1185">Reference proteome</keyword>
<name>A0A9Q1CVK8_CONCO</name>
<evidence type="ECO:0000256" key="3">
    <source>
        <dbReference type="ARBA" id="ARBA00022722"/>
    </source>
</evidence>
<dbReference type="OrthoDB" id="775972at2759"/>
<dbReference type="Proteomes" id="UP001152803">
    <property type="component" value="Unassembled WGS sequence"/>
</dbReference>
<feature type="domain" description="Reverse transcriptase RNase H-like" evidence="7">
    <location>
        <begin position="2"/>
        <end position="68"/>
    </location>
</feature>
<sequence length="90" mass="10085">MTTAGKSYAHIEKETLGAVFGCEKFHEYIYGRPVVLETDHKPLIAISKKGLGEAPPRIQRLLLRLQKYDLTFKFIPGKQLIVADALSRAS</sequence>
<dbReference type="SUPFAM" id="SSF56672">
    <property type="entry name" value="DNA/RNA polymerases"/>
    <property type="match status" value="1"/>
</dbReference>
<keyword evidence="4" id="KW-0255">Endonuclease</keyword>
<evidence type="ECO:0000256" key="6">
    <source>
        <dbReference type="ARBA" id="ARBA00022918"/>
    </source>
</evidence>
<accession>A0A9Q1CVK8</accession>
<evidence type="ECO:0000256" key="1">
    <source>
        <dbReference type="ARBA" id="ARBA00022679"/>
    </source>
</evidence>
<evidence type="ECO:0000256" key="2">
    <source>
        <dbReference type="ARBA" id="ARBA00022695"/>
    </source>
</evidence>
<dbReference type="GO" id="GO:0016787">
    <property type="term" value="F:hydrolase activity"/>
    <property type="evidence" value="ECO:0007669"/>
    <property type="project" value="UniProtKB-KW"/>
</dbReference>
<gene>
    <name evidence="8" type="ORF">COCON_G00233020</name>
</gene>
<evidence type="ECO:0000313" key="8">
    <source>
        <dbReference type="EMBL" id="KAJ8250086.1"/>
    </source>
</evidence>
<protein>
    <recommendedName>
        <fullName evidence="7">Reverse transcriptase RNase H-like domain-containing protein</fullName>
    </recommendedName>
</protein>
<dbReference type="InterPro" id="IPR041373">
    <property type="entry name" value="RT_RNaseH"/>
</dbReference>
<evidence type="ECO:0000256" key="4">
    <source>
        <dbReference type="ARBA" id="ARBA00022759"/>
    </source>
</evidence>
<dbReference type="InterPro" id="IPR050951">
    <property type="entry name" value="Retrovirus_Pol_polyprotein"/>
</dbReference>
<dbReference type="GO" id="GO:0004519">
    <property type="term" value="F:endonuclease activity"/>
    <property type="evidence" value="ECO:0007669"/>
    <property type="project" value="UniProtKB-KW"/>
</dbReference>
<evidence type="ECO:0000256" key="5">
    <source>
        <dbReference type="ARBA" id="ARBA00022801"/>
    </source>
</evidence>
<keyword evidence="2" id="KW-0548">Nucleotidyltransferase</keyword>
<dbReference type="PANTHER" id="PTHR37984">
    <property type="entry name" value="PROTEIN CBG26694"/>
    <property type="match status" value="1"/>
</dbReference>
<dbReference type="EMBL" id="JAFJMO010000019">
    <property type="protein sequence ID" value="KAJ8250086.1"/>
    <property type="molecule type" value="Genomic_DNA"/>
</dbReference>